<organism evidence="2 3">
    <name type="scientific">Mesorhabditis spiculigera</name>
    <dbReference type="NCBI Taxonomy" id="96644"/>
    <lineage>
        <taxon>Eukaryota</taxon>
        <taxon>Metazoa</taxon>
        <taxon>Ecdysozoa</taxon>
        <taxon>Nematoda</taxon>
        <taxon>Chromadorea</taxon>
        <taxon>Rhabditida</taxon>
        <taxon>Rhabditina</taxon>
        <taxon>Rhabditomorpha</taxon>
        <taxon>Rhabditoidea</taxon>
        <taxon>Rhabditidae</taxon>
        <taxon>Mesorhabditinae</taxon>
        <taxon>Mesorhabditis</taxon>
    </lineage>
</organism>
<evidence type="ECO:0008006" key="4">
    <source>
        <dbReference type="Google" id="ProtNLM"/>
    </source>
</evidence>
<evidence type="ECO:0000313" key="3">
    <source>
        <dbReference type="Proteomes" id="UP001177023"/>
    </source>
</evidence>
<keyword evidence="1" id="KW-0812">Transmembrane</keyword>
<keyword evidence="3" id="KW-1185">Reference proteome</keyword>
<dbReference type="PANTHER" id="PTHR22989">
    <property type="entry name" value="UNCHARACTERIZED DUF13 C.ELEGANS"/>
    <property type="match status" value="1"/>
</dbReference>
<dbReference type="AlphaFoldDB" id="A0AA36G610"/>
<sequence length="322" mass="37714">MRNHGSFWLLYLLILVVIFIKVYPRTRRVVDDPVVAKEQLVWPNPLEKQAAPVEKPRVRPTQGTVRPEYLQQAHKCMRDQLATKVDRDVWEDFSKVVKNCTPYDEMRIKIYSNAERYNYFQRPARYDENPFLKNGCNLVTIGTSEDMQAELSFSKDFPACKFLGADPKPEKERQYVQVGKFVNQLITLNGTTAGNSTAIGIVPFFTEHLQESKIVDALWMDNEYEEYDLLPAILRTDPLFQAGYRICQLQVEVHGHLEKPEIIAKWARFVRQLFDEGRYLPVHSMQSVHIRTFLFNFGDDECFTRFVETFSFDSDEFYPINE</sequence>
<evidence type="ECO:0000256" key="1">
    <source>
        <dbReference type="SAM" id="Phobius"/>
    </source>
</evidence>
<keyword evidence="1" id="KW-0472">Membrane</keyword>
<accession>A0AA36G610</accession>
<gene>
    <name evidence="2" type="ORF">MSPICULIGERA_LOCUS12453</name>
</gene>
<dbReference type="EMBL" id="CATQJA010002626">
    <property type="protein sequence ID" value="CAJ0574112.1"/>
    <property type="molecule type" value="Genomic_DNA"/>
</dbReference>
<dbReference type="Proteomes" id="UP001177023">
    <property type="component" value="Unassembled WGS sequence"/>
</dbReference>
<feature type="transmembrane region" description="Helical" evidence="1">
    <location>
        <begin position="6"/>
        <end position="23"/>
    </location>
</feature>
<feature type="non-terminal residue" evidence="2">
    <location>
        <position position="322"/>
    </location>
</feature>
<keyword evidence="1" id="KW-1133">Transmembrane helix</keyword>
<reference evidence="2" key="1">
    <citation type="submission" date="2023-06" db="EMBL/GenBank/DDBJ databases">
        <authorList>
            <person name="Delattre M."/>
        </authorList>
    </citation>
    <scope>NUCLEOTIDE SEQUENCE</scope>
    <source>
        <strain evidence="2">AF72</strain>
    </source>
</reference>
<protein>
    <recommendedName>
        <fullName evidence="4">Methyltransferase FkbM domain-containing protein</fullName>
    </recommendedName>
</protein>
<evidence type="ECO:0000313" key="2">
    <source>
        <dbReference type="EMBL" id="CAJ0574112.1"/>
    </source>
</evidence>
<dbReference type="PANTHER" id="PTHR22989:SF3">
    <property type="entry name" value="METHYLTRANSFERASE FKBM DOMAIN-CONTAINING PROTEIN"/>
    <property type="match status" value="1"/>
</dbReference>
<comment type="caution">
    <text evidence="2">The sequence shown here is derived from an EMBL/GenBank/DDBJ whole genome shotgun (WGS) entry which is preliminary data.</text>
</comment>
<proteinExistence type="predicted"/>
<name>A0AA36G610_9BILA</name>